<sequence>MFFAALSLASRIIRRYRIRRRCRPAAVPRSGSWRRPPKALLERSRSVSLVMQRCLEAVHGGIPCPLPLSLSHGQGSLEPISHFLWLKDSEEKVVGLSSEMLLAASNFVYEVGNELRRDQNLQIHHRGHNLPWSFSAKKIYECGTRLWKLKGEAQQEAKKEFVEILKLFDRELGDKKYFGGETFGFVDIALIPFSSGFYTYETCAGLSVDAEAPKLVLLYVLYYLLCYINLLLCTTRLHSAFFLE</sequence>
<dbReference type="EMBL" id="CP136890">
    <property type="protein sequence ID" value="WOK91723.1"/>
    <property type="molecule type" value="Genomic_DNA"/>
</dbReference>
<evidence type="ECO:0000313" key="4">
    <source>
        <dbReference type="Proteomes" id="UP001327560"/>
    </source>
</evidence>
<dbReference type="InterPro" id="IPR004046">
    <property type="entry name" value="GST_C"/>
</dbReference>
<dbReference type="PROSITE" id="PS50405">
    <property type="entry name" value="GST_CTER"/>
    <property type="match status" value="1"/>
</dbReference>
<dbReference type="GO" id="GO:0006749">
    <property type="term" value="P:glutathione metabolic process"/>
    <property type="evidence" value="ECO:0007669"/>
    <property type="project" value="InterPro"/>
</dbReference>
<dbReference type="GO" id="GO:0003700">
    <property type="term" value="F:DNA-binding transcription factor activity"/>
    <property type="evidence" value="ECO:0007669"/>
    <property type="project" value="TreeGrafter"/>
</dbReference>
<dbReference type="PANTHER" id="PTHR10593:SF214">
    <property type="entry name" value="PROTEIN INDETERMINATE-DOMAIN 5, CHLOROPLASTIC"/>
    <property type="match status" value="1"/>
</dbReference>
<proteinExistence type="predicted"/>
<accession>A0AAQ3JMC3</accession>
<feature type="transmembrane region" description="Helical" evidence="1">
    <location>
        <begin position="216"/>
        <end position="234"/>
    </location>
</feature>
<evidence type="ECO:0000259" key="2">
    <source>
        <dbReference type="PROSITE" id="PS50405"/>
    </source>
</evidence>
<evidence type="ECO:0000256" key="1">
    <source>
        <dbReference type="SAM" id="Phobius"/>
    </source>
</evidence>
<dbReference type="CDD" id="cd03185">
    <property type="entry name" value="GST_C_Tau"/>
    <property type="match status" value="1"/>
</dbReference>
<dbReference type="InterPro" id="IPR036282">
    <property type="entry name" value="Glutathione-S-Trfase_C_sf"/>
</dbReference>
<keyword evidence="1" id="KW-0472">Membrane</keyword>
<dbReference type="AlphaFoldDB" id="A0AAQ3JMC3"/>
<keyword evidence="1" id="KW-1133">Transmembrane helix</keyword>
<keyword evidence="4" id="KW-1185">Reference proteome</keyword>
<keyword evidence="1" id="KW-0812">Transmembrane</keyword>
<dbReference type="GO" id="GO:0004364">
    <property type="term" value="F:glutathione transferase activity"/>
    <property type="evidence" value="ECO:0007669"/>
    <property type="project" value="InterPro"/>
</dbReference>
<name>A0AAQ3JMC3_9LILI</name>
<evidence type="ECO:0000313" key="3">
    <source>
        <dbReference type="EMBL" id="WOK91723.1"/>
    </source>
</evidence>
<dbReference type="GO" id="GO:0005634">
    <property type="term" value="C:nucleus"/>
    <property type="evidence" value="ECO:0007669"/>
    <property type="project" value="TreeGrafter"/>
</dbReference>
<dbReference type="InterPro" id="IPR010987">
    <property type="entry name" value="Glutathione-S-Trfase_C-like"/>
</dbReference>
<dbReference type="InterPro" id="IPR045074">
    <property type="entry name" value="GST_C_Tau"/>
</dbReference>
<gene>
    <name evidence="3" type="ORF">Cni_G00414</name>
</gene>
<dbReference type="Proteomes" id="UP001327560">
    <property type="component" value="Chromosome 1"/>
</dbReference>
<dbReference type="SUPFAM" id="SSF47616">
    <property type="entry name" value="GST C-terminal domain-like"/>
    <property type="match status" value="1"/>
</dbReference>
<feature type="domain" description="GST C-terminal" evidence="2">
    <location>
        <begin position="113"/>
        <end position="241"/>
    </location>
</feature>
<dbReference type="Pfam" id="PF00043">
    <property type="entry name" value="GST_C"/>
    <property type="match status" value="1"/>
</dbReference>
<dbReference type="PANTHER" id="PTHR10593">
    <property type="entry name" value="SERINE/THREONINE-PROTEIN KINASE RIO"/>
    <property type="match status" value="1"/>
</dbReference>
<protein>
    <submittedName>
        <fullName evidence="3">Glutathione S-transferase parA</fullName>
    </submittedName>
</protein>
<organism evidence="3 4">
    <name type="scientific">Canna indica</name>
    <name type="common">Indian-shot</name>
    <dbReference type="NCBI Taxonomy" id="4628"/>
    <lineage>
        <taxon>Eukaryota</taxon>
        <taxon>Viridiplantae</taxon>
        <taxon>Streptophyta</taxon>
        <taxon>Embryophyta</taxon>
        <taxon>Tracheophyta</taxon>
        <taxon>Spermatophyta</taxon>
        <taxon>Magnoliopsida</taxon>
        <taxon>Liliopsida</taxon>
        <taxon>Zingiberales</taxon>
        <taxon>Cannaceae</taxon>
        <taxon>Canna</taxon>
    </lineage>
</organism>
<dbReference type="InterPro" id="IPR031140">
    <property type="entry name" value="IDD1-16"/>
</dbReference>
<dbReference type="Gene3D" id="1.20.1050.10">
    <property type="match status" value="1"/>
</dbReference>
<reference evidence="3 4" key="1">
    <citation type="submission" date="2023-10" db="EMBL/GenBank/DDBJ databases">
        <title>Chromosome-scale genome assembly provides insights into flower coloration mechanisms of Canna indica.</title>
        <authorList>
            <person name="Li C."/>
        </authorList>
    </citation>
    <scope>NUCLEOTIDE SEQUENCE [LARGE SCALE GENOMIC DNA]</scope>
    <source>
        <tissue evidence="3">Flower</tissue>
    </source>
</reference>